<proteinExistence type="predicted"/>
<accession>A0A1A5Y9L4</accession>
<dbReference type="InterPro" id="IPR011008">
    <property type="entry name" value="Dimeric_a/b-barrel"/>
</dbReference>
<keyword evidence="2" id="KW-0503">Monooxygenase</keyword>
<keyword evidence="2" id="KW-0560">Oxidoreductase</keyword>
<dbReference type="SUPFAM" id="SSF54909">
    <property type="entry name" value="Dimeric alpha+beta barrel"/>
    <property type="match status" value="1"/>
</dbReference>
<gene>
    <name evidence="2" type="ORF">A7K91_01430</name>
</gene>
<dbReference type="AlphaFoldDB" id="A0A1A5Y9L4"/>
<organism evidence="2 3">
    <name type="scientific">Paenibacillus oryzae</name>
    <dbReference type="NCBI Taxonomy" id="1844972"/>
    <lineage>
        <taxon>Bacteria</taxon>
        <taxon>Bacillati</taxon>
        <taxon>Bacillota</taxon>
        <taxon>Bacilli</taxon>
        <taxon>Bacillales</taxon>
        <taxon>Paenibacillaceae</taxon>
        <taxon>Paenibacillus</taxon>
    </lineage>
</organism>
<dbReference type="EMBL" id="LYPA01000080">
    <property type="protein sequence ID" value="OBR62309.1"/>
    <property type="molecule type" value="Genomic_DNA"/>
</dbReference>
<dbReference type="OrthoDB" id="287932at2"/>
<comment type="caution">
    <text evidence="2">The sequence shown here is derived from an EMBL/GenBank/DDBJ whole genome shotgun (WGS) entry which is preliminary data.</text>
</comment>
<dbReference type="PROSITE" id="PS51725">
    <property type="entry name" value="ABM"/>
    <property type="match status" value="1"/>
</dbReference>
<dbReference type="GO" id="GO:0004497">
    <property type="term" value="F:monooxygenase activity"/>
    <property type="evidence" value="ECO:0007669"/>
    <property type="project" value="UniProtKB-KW"/>
</dbReference>
<evidence type="ECO:0000313" key="2">
    <source>
        <dbReference type="EMBL" id="OBR62309.1"/>
    </source>
</evidence>
<protein>
    <submittedName>
        <fullName evidence="2">Monooxygenase</fullName>
    </submittedName>
</protein>
<evidence type="ECO:0000313" key="3">
    <source>
        <dbReference type="Proteomes" id="UP000092024"/>
    </source>
</evidence>
<feature type="domain" description="ABM" evidence="1">
    <location>
        <begin position="2"/>
        <end position="91"/>
    </location>
</feature>
<evidence type="ECO:0000259" key="1">
    <source>
        <dbReference type="PROSITE" id="PS51725"/>
    </source>
</evidence>
<dbReference type="STRING" id="1844972.A7K91_01430"/>
<name>A0A1A5Y9L4_9BACL</name>
<dbReference type="RefSeq" id="WP_068687169.1">
    <property type="nucleotide sequence ID" value="NZ_LYPA01000080.1"/>
</dbReference>
<keyword evidence="3" id="KW-1185">Reference proteome</keyword>
<dbReference type="InterPro" id="IPR050744">
    <property type="entry name" value="AI-2_Isomerase_LsrG"/>
</dbReference>
<dbReference type="InterPro" id="IPR007138">
    <property type="entry name" value="ABM_dom"/>
</dbReference>
<sequence>MLIIHAHLHVHPNQEDVFHEAARTLISLSRAEEGNLGYQLLKSTEAPNRYTMVELWRDQEAVAQHNESSHLQAFIKLAPSFMAAPMELQAFSGEPLN</sequence>
<dbReference type="PANTHER" id="PTHR33336:SF3">
    <property type="entry name" value="ABM DOMAIN-CONTAINING PROTEIN"/>
    <property type="match status" value="1"/>
</dbReference>
<dbReference type="Gene3D" id="3.30.70.100">
    <property type="match status" value="1"/>
</dbReference>
<dbReference type="Proteomes" id="UP000092024">
    <property type="component" value="Unassembled WGS sequence"/>
</dbReference>
<dbReference type="Pfam" id="PF03992">
    <property type="entry name" value="ABM"/>
    <property type="match status" value="1"/>
</dbReference>
<dbReference type="PANTHER" id="PTHR33336">
    <property type="entry name" value="QUINOL MONOOXYGENASE YGIN-RELATED"/>
    <property type="match status" value="1"/>
</dbReference>
<reference evidence="2 3" key="1">
    <citation type="submission" date="2016-05" db="EMBL/GenBank/DDBJ databases">
        <title>Paenibacillus oryzae. sp. nov., isolated from the rice root.</title>
        <authorList>
            <person name="Zhang J."/>
            <person name="Zhang X."/>
        </authorList>
    </citation>
    <scope>NUCLEOTIDE SEQUENCE [LARGE SCALE GENOMIC DNA]</scope>
    <source>
        <strain evidence="2 3">1DrF-4</strain>
    </source>
</reference>